<protein>
    <submittedName>
        <fullName evidence="3">ClpP/crotonase</fullName>
    </submittedName>
</protein>
<dbReference type="Gene3D" id="1.10.12.10">
    <property type="entry name" value="Lyase 2-enoyl-coa Hydratase, Chain A, domain 2"/>
    <property type="match status" value="1"/>
</dbReference>
<comment type="caution">
    <text evidence="3">The sequence shown here is derived from an EMBL/GenBank/DDBJ whole genome shotgun (WGS) entry which is preliminary data.</text>
</comment>
<dbReference type="Gene3D" id="3.90.226.10">
    <property type="entry name" value="2-enoyl-CoA Hydratase, Chain A, domain 1"/>
    <property type="match status" value="1"/>
</dbReference>
<evidence type="ECO:0000313" key="4">
    <source>
        <dbReference type="Proteomes" id="UP000799441"/>
    </source>
</evidence>
<dbReference type="InterPro" id="IPR014748">
    <property type="entry name" value="Enoyl-CoA_hydra_C"/>
</dbReference>
<dbReference type="SUPFAM" id="SSF52096">
    <property type="entry name" value="ClpP/crotonase"/>
    <property type="match status" value="1"/>
</dbReference>
<dbReference type="Pfam" id="PF00378">
    <property type="entry name" value="ECH_1"/>
    <property type="match status" value="1"/>
</dbReference>
<keyword evidence="4" id="KW-1185">Reference proteome</keyword>
<sequence length="332" mass="35872">MPGNPDIQPIILPETYDHNLPTSPPFSQIQLSHHPCSSPTTTATIILTLHRPKAHNAFTKTMMLEIERAFTILDLDSRVKCIVVTGSPPTSAGPPSKIFCAGADLSNRFVEDGEEPSTHRDGGGRVTLAIHRCRKPVIAAIQGAAVGVGATMTLPMSIRVAWREAKVGFVFARRGLVMEAASSYFLPRLVGMSKAIHLVTTGSVYPASHPLLSDLFTELLPTPDAVLPRALELADEIAQNNSTVAMALMKDMMYRGPDSAEAAHLLDSNLICDMFRSEDHREGVESFLQKRAANFTGTMEKNAPAAWPWWAPVDTGNRPVGVASGDTAKAKL</sequence>
<dbReference type="Proteomes" id="UP000799441">
    <property type="component" value="Unassembled WGS sequence"/>
</dbReference>
<dbReference type="EMBL" id="MU003806">
    <property type="protein sequence ID" value="KAF2719834.1"/>
    <property type="molecule type" value="Genomic_DNA"/>
</dbReference>
<accession>A0A9P4UMP4</accession>
<dbReference type="InterPro" id="IPR051053">
    <property type="entry name" value="ECH/Chromodomain_protein"/>
</dbReference>
<dbReference type="InterPro" id="IPR001753">
    <property type="entry name" value="Enoyl-CoA_hydra/iso"/>
</dbReference>
<dbReference type="InterPro" id="IPR029045">
    <property type="entry name" value="ClpP/crotonase-like_dom_sf"/>
</dbReference>
<name>A0A9P4UMP4_9PEZI</name>
<dbReference type="AlphaFoldDB" id="A0A9P4UMP4"/>
<organism evidence="3 4">
    <name type="scientific">Polychaeton citri CBS 116435</name>
    <dbReference type="NCBI Taxonomy" id="1314669"/>
    <lineage>
        <taxon>Eukaryota</taxon>
        <taxon>Fungi</taxon>
        <taxon>Dikarya</taxon>
        <taxon>Ascomycota</taxon>
        <taxon>Pezizomycotina</taxon>
        <taxon>Dothideomycetes</taxon>
        <taxon>Dothideomycetidae</taxon>
        <taxon>Capnodiales</taxon>
        <taxon>Capnodiaceae</taxon>
        <taxon>Polychaeton</taxon>
    </lineage>
</organism>
<keyword evidence="2" id="KW-0843">Virulence</keyword>
<evidence type="ECO:0000256" key="1">
    <source>
        <dbReference type="ARBA" id="ARBA00005254"/>
    </source>
</evidence>
<evidence type="ECO:0000313" key="3">
    <source>
        <dbReference type="EMBL" id="KAF2719834.1"/>
    </source>
</evidence>
<reference evidence="3" key="1">
    <citation type="journal article" date="2020" name="Stud. Mycol.">
        <title>101 Dothideomycetes genomes: a test case for predicting lifestyles and emergence of pathogens.</title>
        <authorList>
            <person name="Haridas S."/>
            <person name="Albert R."/>
            <person name="Binder M."/>
            <person name="Bloem J."/>
            <person name="Labutti K."/>
            <person name="Salamov A."/>
            <person name="Andreopoulos B."/>
            <person name="Baker S."/>
            <person name="Barry K."/>
            <person name="Bills G."/>
            <person name="Bluhm B."/>
            <person name="Cannon C."/>
            <person name="Castanera R."/>
            <person name="Culley D."/>
            <person name="Daum C."/>
            <person name="Ezra D."/>
            <person name="Gonzalez J."/>
            <person name="Henrissat B."/>
            <person name="Kuo A."/>
            <person name="Liang C."/>
            <person name="Lipzen A."/>
            <person name="Lutzoni F."/>
            <person name="Magnuson J."/>
            <person name="Mondo S."/>
            <person name="Nolan M."/>
            <person name="Ohm R."/>
            <person name="Pangilinan J."/>
            <person name="Park H.-J."/>
            <person name="Ramirez L."/>
            <person name="Alfaro M."/>
            <person name="Sun H."/>
            <person name="Tritt A."/>
            <person name="Yoshinaga Y."/>
            <person name="Zwiers L.-H."/>
            <person name="Turgeon B."/>
            <person name="Goodwin S."/>
            <person name="Spatafora J."/>
            <person name="Crous P."/>
            <person name="Grigoriev I."/>
        </authorList>
    </citation>
    <scope>NUCLEOTIDE SEQUENCE</scope>
    <source>
        <strain evidence="3">CBS 116435</strain>
    </source>
</reference>
<comment type="similarity">
    <text evidence="1">Belongs to the enoyl-CoA hydratase/isomerase family.</text>
</comment>
<dbReference type="PANTHER" id="PTHR43684">
    <property type="match status" value="1"/>
</dbReference>
<dbReference type="OrthoDB" id="2018133at2759"/>
<evidence type="ECO:0000256" key="2">
    <source>
        <dbReference type="ARBA" id="ARBA00023026"/>
    </source>
</evidence>
<dbReference type="CDD" id="cd06558">
    <property type="entry name" value="crotonase-like"/>
    <property type="match status" value="1"/>
</dbReference>
<proteinExistence type="inferred from homology"/>
<dbReference type="PANTHER" id="PTHR43684:SF4">
    <property type="entry name" value="ENOYL-COA HYDRATASE_ISOMERASE FAMILY PROTEIN (AFU_ORTHOLOGUE AFUA_1G01890)"/>
    <property type="match status" value="1"/>
</dbReference>
<gene>
    <name evidence="3" type="ORF">K431DRAFT_271838</name>
</gene>